<evidence type="ECO:0000313" key="1">
    <source>
        <dbReference type="EMBL" id="RIB19706.1"/>
    </source>
</evidence>
<proteinExistence type="predicted"/>
<dbReference type="AlphaFoldDB" id="A0A397VKL0"/>
<protein>
    <submittedName>
        <fullName evidence="1">Uncharacterized protein</fullName>
    </submittedName>
</protein>
<sequence length="73" mass="8997">MFLQSVFLMLRYLRLFLMIKFLRPLLILRQPFLILILLQLQNLRPTFNNLRIIPKIHNQRAHNLNPHHHLTYK</sequence>
<dbReference type="EMBL" id="QKWP01000458">
    <property type="protein sequence ID" value="RIB19706.1"/>
    <property type="molecule type" value="Genomic_DNA"/>
</dbReference>
<evidence type="ECO:0000313" key="2">
    <source>
        <dbReference type="Proteomes" id="UP000266673"/>
    </source>
</evidence>
<organism evidence="1 2">
    <name type="scientific">Gigaspora rosea</name>
    <dbReference type="NCBI Taxonomy" id="44941"/>
    <lineage>
        <taxon>Eukaryota</taxon>
        <taxon>Fungi</taxon>
        <taxon>Fungi incertae sedis</taxon>
        <taxon>Mucoromycota</taxon>
        <taxon>Glomeromycotina</taxon>
        <taxon>Glomeromycetes</taxon>
        <taxon>Diversisporales</taxon>
        <taxon>Gigasporaceae</taxon>
        <taxon>Gigaspora</taxon>
    </lineage>
</organism>
<reference evidence="1 2" key="1">
    <citation type="submission" date="2018-06" db="EMBL/GenBank/DDBJ databases">
        <title>Comparative genomics reveals the genomic features of Rhizophagus irregularis, R. cerebriforme, R. diaphanum and Gigaspora rosea, and their symbiotic lifestyle signature.</title>
        <authorList>
            <person name="Morin E."/>
            <person name="San Clemente H."/>
            <person name="Chen E.C.H."/>
            <person name="De La Providencia I."/>
            <person name="Hainaut M."/>
            <person name="Kuo A."/>
            <person name="Kohler A."/>
            <person name="Murat C."/>
            <person name="Tang N."/>
            <person name="Roy S."/>
            <person name="Loubradou J."/>
            <person name="Henrissat B."/>
            <person name="Grigoriev I.V."/>
            <person name="Corradi N."/>
            <person name="Roux C."/>
            <person name="Martin F.M."/>
        </authorList>
    </citation>
    <scope>NUCLEOTIDE SEQUENCE [LARGE SCALE GENOMIC DNA]</scope>
    <source>
        <strain evidence="1 2">DAOM 194757</strain>
    </source>
</reference>
<accession>A0A397VKL0</accession>
<comment type="caution">
    <text evidence="1">The sequence shown here is derived from an EMBL/GenBank/DDBJ whole genome shotgun (WGS) entry which is preliminary data.</text>
</comment>
<gene>
    <name evidence="1" type="ORF">C2G38_2082486</name>
</gene>
<name>A0A397VKL0_9GLOM</name>
<dbReference type="Proteomes" id="UP000266673">
    <property type="component" value="Unassembled WGS sequence"/>
</dbReference>
<keyword evidence="2" id="KW-1185">Reference proteome</keyword>